<comment type="function">
    <text evidence="7 10 11">Participates actively in the response to hyperosmotic and heat shock by preventing the aggregation of stress-denatured proteins, in association with DnaK and GrpE. It is the nucleotide exchange factor for DnaK and may function as a thermosensor. Unfolded proteins bind initially to DnaJ; upon interaction with the DnaJ-bound protein, DnaK hydrolyzes its bound ATP, resulting in the formation of a stable complex. GrpE releases ADP from DnaK; ATP binding to DnaK triggers the release of the substrate protein, thus completing the reaction cycle. Several rounds of ATP-dependent interactions between DnaJ, DnaK and GrpE are required for fully efficient folding.</text>
</comment>
<dbReference type="PANTHER" id="PTHR21237:SF23">
    <property type="entry name" value="GRPE PROTEIN HOMOLOG, MITOCHONDRIAL"/>
    <property type="match status" value="1"/>
</dbReference>
<evidence type="ECO:0000256" key="5">
    <source>
        <dbReference type="ARBA" id="ARBA00023016"/>
    </source>
</evidence>
<dbReference type="Proteomes" id="UP000030528">
    <property type="component" value="Unassembled WGS sequence"/>
</dbReference>
<protein>
    <recommendedName>
        <fullName evidence="8 10">Protein GrpE</fullName>
    </recommendedName>
    <alternativeName>
        <fullName evidence="9 10">HSP-70 cofactor</fullName>
    </alternativeName>
</protein>
<dbReference type="GO" id="GO:0006457">
    <property type="term" value="P:protein folding"/>
    <property type="evidence" value="ECO:0007669"/>
    <property type="project" value="InterPro"/>
</dbReference>
<dbReference type="GO" id="GO:0051087">
    <property type="term" value="F:protein-folding chaperone binding"/>
    <property type="evidence" value="ECO:0007669"/>
    <property type="project" value="InterPro"/>
</dbReference>
<dbReference type="RefSeq" id="WP_026802149.1">
    <property type="nucleotide sequence ID" value="NZ_AVPE01000002.1"/>
</dbReference>
<keyword evidence="6 10" id="KW-0143">Chaperone</keyword>
<keyword evidence="15" id="KW-1185">Reference proteome</keyword>
<evidence type="ECO:0000313" key="15">
    <source>
        <dbReference type="Proteomes" id="UP000030528"/>
    </source>
</evidence>
<evidence type="ECO:0000256" key="1">
    <source>
        <dbReference type="ARBA" id="ARBA00004496"/>
    </source>
</evidence>
<dbReference type="SUPFAM" id="SSF51064">
    <property type="entry name" value="Head domain of nucleotide exchange factor GrpE"/>
    <property type="match status" value="1"/>
</dbReference>
<dbReference type="AlphaFoldDB" id="A0A0A5GR01"/>
<dbReference type="GO" id="GO:0000774">
    <property type="term" value="F:adenyl-nucleotide exchange factor activity"/>
    <property type="evidence" value="ECO:0007669"/>
    <property type="project" value="InterPro"/>
</dbReference>
<dbReference type="HAMAP" id="MF_01151">
    <property type="entry name" value="GrpE"/>
    <property type="match status" value="1"/>
</dbReference>
<dbReference type="eggNOG" id="COG0576">
    <property type="taxonomic scope" value="Bacteria"/>
</dbReference>
<evidence type="ECO:0000256" key="6">
    <source>
        <dbReference type="ARBA" id="ARBA00023186"/>
    </source>
</evidence>
<comment type="subunit">
    <text evidence="3 10">Homodimer.</text>
</comment>
<evidence type="ECO:0000256" key="7">
    <source>
        <dbReference type="ARBA" id="ARBA00053401"/>
    </source>
</evidence>
<dbReference type="InterPro" id="IPR009012">
    <property type="entry name" value="GrpE_head"/>
</dbReference>
<dbReference type="PRINTS" id="PR00773">
    <property type="entry name" value="GRPEPROTEIN"/>
</dbReference>
<feature type="compositionally biased region" description="Acidic residues" evidence="13">
    <location>
        <begin position="11"/>
        <end position="34"/>
    </location>
</feature>
<dbReference type="Pfam" id="PF01025">
    <property type="entry name" value="GrpE"/>
    <property type="match status" value="1"/>
</dbReference>
<dbReference type="GO" id="GO:0005737">
    <property type="term" value="C:cytoplasm"/>
    <property type="evidence" value="ECO:0007669"/>
    <property type="project" value="UniProtKB-SubCell"/>
</dbReference>
<keyword evidence="5 10" id="KW-0346">Stress response</keyword>
<dbReference type="GO" id="GO:0051082">
    <property type="term" value="F:unfolded protein binding"/>
    <property type="evidence" value="ECO:0007669"/>
    <property type="project" value="TreeGrafter"/>
</dbReference>
<evidence type="ECO:0000256" key="13">
    <source>
        <dbReference type="SAM" id="MobiDB-lite"/>
    </source>
</evidence>
<reference evidence="14 15" key="1">
    <citation type="submission" date="2013-08" db="EMBL/GenBank/DDBJ databases">
        <authorList>
            <person name="Huang J."/>
            <person name="Wang G."/>
        </authorList>
    </citation>
    <scope>NUCLEOTIDE SEQUENCE [LARGE SCALE GENOMIC DNA]</scope>
    <source>
        <strain evidence="14 15">JSM 076056</strain>
    </source>
</reference>
<evidence type="ECO:0000256" key="12">
    <source>
        <dbReference type="RuleBase" id="RU004478"/>
    </source>
</evidence>
<feature type="region of interest" description="Disordered" evidence="13">
    <location>
        <begin position="1"/>
        <end position="52"/>
    </location>
</feature>
<evidence type="ECO:0000256" key="2">
    <source>
        <dbReference type="ARBA" id="ARBA00009054"/>
    </source>
</evidence>
<dbReference type="FunFam" id="2.30.22.10:FF:000001">
    <property type="entry name" value="Protein GrpE"/>
    <property type="match status" value="1"/>
</dbReference>
<organism evidence="14 15">
    <name type="scientific">Pontibacillus halophilus JSM 076056 = DSM 19796</name>
    <dbReference type="NCBI Taxonomy" id="1385510"/>
    <lineage>
        <taxon>Bacteria</taxon>
        <taxon>Bacillati</taxon>
        <taxon>Bacillota</taxon>
        <taxon>Bacilli</taxon>
        <taxon>Bacillales</taxon>
        <taxon>Bacillaceae</taxon>
        <taxon>Pontibacillus</taxon>
    </lineage>
</organism>
<dbReference type="InterPro" id="IPR000740">
    <property type="entry name" value="GrpE"/>
</dbReference>
<evidence type="ECO:0000256" key="10">
    <source>
        <dbReference type="HAMAP-Rule" id="MF_01151"/>
    </source>
</evidence>
<keyword evidence="4 10" id="KW-0963">Cytoplasm</keyword>
<comment type="caution">
    <text evidence="14">The sequence shown here is derived from an EMBL/GenBank/DDBJ whole genome shotgun (WGS) entry which is preliminary data.</text>
</comment>
<evidence type="ECO:0000256" key="11">
    <source>
        <dbReference type="RuleBase" id="RU000639"/>
    </source>
</evidence>
<comment type="subcellular location">
    <subcellularLocation>
        <location evidence="1 10">Cytoplasm</location>
    </subcellularLocation>
</comment>
<dbReference type="Gene3D" id="3.90.20.20">
    <property type="match status" value="1"/>
</dbReference>
<gene>
    <name evidence="10" type="primary">grpE</name>
    <name evidence="14" type="ORF">N781_11120</name>
</gene>
<dbReference type="PANTHER" id="PTHR21237">
    <property type="entry name" value="GRPE PROTEIN"/>
    <property type="match status" value="1"/>
</dbReference>
<evidence type="ECO:0000256" key="3">
    <source>
        <dbReference type="ARBA" id="ARBA00011738"/>
    </source>
</evidence>
<dbReference type="GO" id="GO:0042803">
    <property type="term" value="F:protein homodimerization activity"/>
    <property type="evidence" value="ECO:0007669"/>
    <property type="project" value="InterPro"/>
</dbReference>
<evidence type="ECO:0000256" key="8">
    <source>
        <dbReference type="ARBA" id="ARBA00072274"/>
    </source>
</evidence>
<dbReference type="Gene3D" id="2.30.22.10">
    <property type="entry name" value="Head domain of nucleotide exchange factor GrpE"/>
    <property type="match status" value="1"/>
</dbReference>
<evidence type="ECO:0000256" key="9">
    <source>
        <dbReference type="ARBA" id="ARBA00076414"/>
    </source>
</evidence>
<dbReference type="InterPro" id="IPR013805">
    <property type="entry name" value="GrpE_CC"/>
</dbReference>
<dbReference type="NCBIfam" id="NF010738">
    <property type="entry name" value="PRK14140.1"/>
    <property type="match status" value="1"/>
</dbReference>
<dbReference type="CDD" id="cd00446">
    <property type="entry name" value="GrpE"/>
    <property type="match status" value="1"/>
</dbReference>
<proteinExistence type="inferred from homology"/>
<dbReference type="SUPFAM" id="SSF58014">
    <property type="entry name" value="Coiled-coil domain of nucleotide exchange factor GrpE"/>
    <property type="match status" value="1"/>
</dbReference>
<dbReference type="OrthoDB" id="9812586at2"/>
<dbReference type="EMBL" id="AVPE01000002">
    <property type="protein sequence ID" value="KGX93570.1"/>
    <property type="molecule type" value="Genomic_DNA"/>
</dbReference>
<name>A0A0A5GR01_9BACI</name>
<comment type="similarity">
    <text evidence="2 10 12">Belongs to the GrpE family.</text>
</comment>
<sequence length="189" mass="21947">MEENKQQSEQVNDEVQDDQEVVEPEVEVIDETETVGEATSNSEVEQLQQEKEELQNRLARLQADYDNFRRRTQKEREADRKYKSQDLVNELLPALDNFERALQVDVQDESTKSFKDGIQMVYRQLSDALEKEGVEVIPAEGETFDPQIHQAVMQVEDENYASNVVVAELQKGYRLKDRVIRPSMVKVNQ</sequence>
<evidence type="ECO:0000313" key="14">
    <source>
        <dbReference type="EMBL" id="KGX93570.1"/>
    </source>
</evidence>
<dbReference type="PROSITE" id="PS01071">
    <property type="entry name" value="GRPE"/>
    <property type="match status" value="1"/>
</dbReference>
<dbReference type="STRING" id="1385510.GCA_000425205_01133"/>
<accession>A0A0A5GR01</accession>
<evidence type="ECO:0000256" key="4">
    <source>
        <dbReference type="ARBA" id="ARBA00022490"/>
    </source>
</evidence>